<gene>
    <name evidence="2" type="ORF">D3105_10815</name>
</gene>
<dbReference type="EMBL" id="QWFA01000044">
    <property type="protein sequence ID" value="ROV68515.1"/>
    <property type="molecule type" value="Genomic_DNA"/>
</dbReference>
<evidence type="ECO:0000256" key="1">
    <source>
        <dbReference type="SAM" id="MobiDB-lite"/>
    </source>
</evidence>
<feature type="compositionally biased region" description="Basic residues" evidence="1">
    <location>
        <begin position="19"/>
        <end position="30"/>
    </location>
</feature>
<protein>
    <submittedName>
        <fullName evidence="2">Uncharacterized protein</fullName>
    </submittedName>
</protein>
<organism evidence="2 3">
    <name type="scientific">Streptomyces globisporus</name>
    <dbReference type="NCBI Taxonomy" id="1908"/>
    <lineage>
        <taxon>Bacteria</taxon>
        <taxon>Bacillati</taxon>
        <taxon>Actinomycetota</taxon>
        <taxon>Actinomycetes</taxon>
        <taxon>Kitasatosporales</taxon>
        <taxon>Streptomycetaceae</taxon>
        <taxon>Streptomyces</taxon>
    </lineage>
</organism>
<dbReference type="Proteomes" id="UP000285596">
    <property type="component" value="Unassembled WGS sequence"/>
</dbReference>
<sequence length="65" mass="6558">MCGLTAGQRGSEGPGNGPGRRKQKSGRRKNLSWPLSTYSAWGVLPQGPPNAAESSAVAGTGAPPP</sequence>
<evidence type="ECO:0000313" key="2">
    <source>
        <dbReference type="EMBL" id="ROV68515.1"/>
    </source>
</evidence>
<name>A0A423V1M6_STRGL</name>
<reference evidence="2 3" key="1">
    <citation type="submission" date="2018-08" db="EMBL/GenBank/DDBJ databases">
        <title>Streptomyces globisporus 1912-4Crt, whole genome shotgun sequence.</title>
        <authorList>
            <person name="Matselyukh B."/>
        </authorList>
    </citation>
    <scope>NUCLEOTIDE SEQUENCE [LARGE SCALE GENOMIC DNA]</scope>
    <source>
        <strain evidence="2 3">1912-4Crt</strain>
    </source>
</reference>
<dbReference type="AlphaFoldDB" id="A0A423V1M6"/>
<evidence type="ECO:0000313" key="3">
    <source>
        <dbReference type="Proteomes" id="UP000285596"/>
    </source>
</evidence>
<proteinExistence type="predicted"/>
<accession>A0A423V1M6</accession>
<feature type="region of interest" description="Disordered" evidence="1">
    <location>
        <begin position="1"/>
        <end position="65"/>
    </location>
</feature>
<comment type="caution">
    <text evidence="2">The sequence shown here is derived from an EMBL/GenBank/DDBJ whole genome shotgun (WGS) entry which is preliminary data.</text>
</comment>